<dbReference type="AlphaFoldDB" id="A0A803P0F1"/>
<accession>A0A803P0F1</accession>
<reference evidence="1" key="2">
    <citation type="submission" date="2021-03" db="UniProtKB">
        <authorList>
            <consortium name="EnsemblPlants"/>
        </authorList>
    </citation>
    <scope>IDENTIFICATION</scope>
</reference>
<dbReference type="EMBL" id="UZAU01000244">
    <property type="status" value="NOT_ANNOTATED_CDS"/>
    <property type="molecule type" value="Genomic_DNA"/>
</dbReference>
<reference evidence="1" key="1">
    <citation type="submission" date="2018-11" db="EMBL/GenBank/DDBJ databases">
        <authorList>
            <person name="Grassa J C."/>
        </authorList>
    </citation>
    <scope>NUCLEOTIDE SEQUENCE [LARGE SCALE GENOMIC DNA]</scope>
</reference>
<name>A0A803P0F1_CANSA</name>
<dbReference type="Gramene" id="evm.model.02.3226">
    <property type="protein sequence ID" value="cds.evm.model.02.3226"/>
    <property type="gene ID" value="evm.TU.02.3226"/>
</dbReference>
<proteinExistence type="predicted"/>
<organism evidence="1 2">
    <name type="scientific">Cannabis sativa</name>
    <name type="common">Hemp</name>
    <name type="synonym">Marijuana</name>
    <dbReference type="NCBI Taxonomy" id="3483"/>
    <lineage>
        <taxon>Eukaryota</taxon>
        <taxon>Viridiplantae</taxon>
        <taxon>Streptophyta</taxon>
        <taxon>Embryophyta</taxon>
        <taxon>Tracheophyta</taxon>
        <taxon>Spermatophyta</taxon>
        <taxon>Magnoliopsida</taxon>
        <taxon>eudicotyledons</taxon>
        <taxon>Gunneridae</taxon>
        <taxon>Pentapetalae</taxon>
        <taxon>rosids</taxon>
        <taxon>fabids</taxon>
        <taxon>Rosales</taxon>
        <taxon>Cannabaceae</taxon>
        <taxon>Cannabis</taxon>
    </lineage>
</organism>
<evidence type="ECO:0000313" key="1">
    <source>
        <dbReference type="EnsemblPlants" id="cds.evm.model.02.3226"/>
    </source>
</evidence>
<keyword evidence="2" id="KW-1185">Reference proteome</keyword>
<sequence length="111" mass="13052">MDTPPVSTFEHLTTFAHSGSYRHFPPPHPYYLVPPINMADFLPIPRIFVRQQPHSTRPLAQAVLVVEPYVEPYFGSRFYRIWLYCPLTVEHILVPVLRGRPEGYFIFWDLP</sequence>
<dbReference type="EnsemblPlants" id="evm.model.02.3226">
    <property type="protein sequence ID" value="cds.evm.model.02.3226"/>
    <property type="gene ID" value="evm.TU.02.3226"/>
</dbReference>
<protein>
    <submittedName>
        <fullName evidence="1">Uncharacterized protein</fullName>
    </submittedName>
</protein>
<evidence type="ECO:0000313" key="2">
    <source>
        <dbReference type="Proteomes" id="UP000596661"/>
    </source>
</evidence>
<dbReference type="Proteomes" id="UP000596661">
    <property type="component" value="Chromosome 2"/>
</dbReference>